<reference evidence="2" key="2">
    <citation type="submission" date="2023-03" db="EMBL/GenBank/DDBJ databases">
        <authorList>
            <person name="Inwood S.N."/>
            <person name="Skelly J.G."/>
            <person name="Guhlin J."/>
            <person name="Harrop T.W.R."/>
            <person name="Goldson S.G."/>
            <person name="Dearden P.K."/>
        </authorList>
    </citation>
    <scope>NUCLEOTIDE SEQUENCE</scope>
    <source>
        <strain evidence="2">Lincoln</strain>
        <tissue evidence="2">Whole body</tissue>
    </source>
</reference>
<evidence type="ECO:0000313" key="3">
    <source>
        <dbReference type="Proteomes" id="UP001168972"/>
    </source>
</evidence>
<dbReference type="Proteomes" id="UP001168972">
    <property type="component" value="Unassembled WGS sequence"/>
</dbReference>
<organism evidence="2 3">
    <name type="scientific">Microctonus hyperodae</name>
    <name type="common">Parasitoid wasp</name>
    <dbReference type="NCBI Taxonomy" id="165561"/>
    <lineage>
        <taxon>Eukaryota</taxon>
        <taxon>Metazoa</taxon>
        <taxon>Ecdysozoa</taxon>
        <taxon>Arthropoda</taxon>
        <taxon>Hexapoda</taxon>
        <taxon>Insecta</taxon>
        <taxon>Pterygota</taxon>
        <taxon>Neoptera</taxon>
        <taxon>Endopterygota</taxon>
        <taxon>Hymenoptera</taxon>
        <taxon>Apocrita</taxon>
        <taxon>Ichneumonoidea</taxon>
        <taxon>Braconidae</taxon>
        <taxon>Euphorinae</taxon>
        <taxon>Microctonus</taxon>
    </lineage>
</organism>
<evidence type="ECO:0000313" key="2">
    <source>
        <dbReference type="EMBL" id="KAK0175425.1"/>
    </source>
</evidence>
<feature type="coiled-coil region" evidence="1">
    <location>
        <begin position="68"/>
        <end position="95"/>
    </location>
</feature>
<dbReference type="EMBL" id="JAQQBR010000005">
    <property type="protein sequence ID" value="KAK0175425.1"/>
    <property type="molecule type" value="Genomic_DNA"/>
</dbReference>
<gene>
    <name evidence="2" type="ORF">PV327_009176</name>
</gene>
<dbReference type="InterPro" id="IPR032062">
    <property type="entry name" value="DUF4803"/>
</dbReference>
<name>A0AA39FT82_MICHY</name>
<dbReference type="PANTHER" id="PTHR47890">
    <property type="entry name" value="LD24308P"/>
    <property type="match status" value="1"/>
</dbReference>
<proteinExistence type="predicted"/>
<sequence>MRTSMSIVNSDVDRVHQGSAGVSDIWTVIKFSYDVSSKIIEGKSAYALLTDRTSQKLDDIYSAVQNIMRDQQMIAKRLEANVQKMMNNLRKQIRNDVEFDRLREKITQEYIARINNIHKTFTDAIDRNYNNITMCDLAIETTSFGSHEIHDSLGKTSQLIFTEGTMSSYFSNFIDILLEHTQGETKDRCNKGMSQQQEVYQFYELLVETEKKAFTVLSLAYSFKSRCLKANFENELKGVQTDMIKRVVQYMKIIKKAMAKVSTEIRRCEPTEYIRNENFIELERYIRMIIMPENETETFPVPSKCSGTCNEYHKIGAPFFGSEVSRRHTILAQNCEKCESIGYTQICYPKDENTSRYYEGVKANIPNSTPNSEYGHFSKCYTRRQETFIKDVDSFFYTIGAMCDMCACKCLNPEPNQKWLYSIYLRGQEADIANNMVVTGIRFNHRHAEHTGHLIYPEIKVGKLLPYGEVTDGEWQGFQGPDYPFQPLDFRTDQYATFGTLPDQIHYVNLDNAFADPGQVVVVLFLNCFQCQIEMEIIGRKYITVNQV</sequence>
<protein>
    <submittedName>
        <fullName evidence="2">Uncharacterized protein</fullName>
    </submittedName>
</protein>
<dbReference type="AlphaFoldDB" id="A0AA39FT82"/>
<keyword evidence="1" id="KW-0175">Coiled coil</keyword>
<dbReference type="Pfam" id="PF16061">
    <property type="entry name" value="DUF4803"/>
    <property type="match status" value="1"/>
</dbReference>
<dbReference type="PANTHER" id="PTHR47890:SF1">
    <property type="entry name" value="LD24308P"/>
    <property type="match status" value="1"/>
</dbReference>
<comment type="caution">
    <text evidence="2">The sequence shown here is derived from an EMBL/GenBank/DDBJ whole genome shotgun (WGS) entry which is preliminary data.</text>
</comment>
<reference evidence="2" key="1">
    <citation type="journal article" date="2023" name="bioRxiv">
        <title>Scaffold-level genome assemblies of two parasitoid biocontrol wasps reveal the parthenogenesis mechanism and an associated novel virus.</title>
        <authorList>
            <person name="Inwood S."/>
            <person name="Skelly J."/>
            <person name="Guhlin J."/>
            <person name="Harrop T."/>
            <person name="Goldson S."/>
            <person name="Dearden P."/>
        </authorList>
    </citation>
    <scope>NUCLEOTIDE SEQUENCE</scope>
    <source>
        <strain evidence="2">Lincoln</strain>
        <tissue evidence="2">Whole body</tissue>
    </source>
</reference>
<accession>A0AA39FT82</accession>
<evidence type="ECO:0000256" key="1">
    <source>
        <dbReference type="SAM" id="Coils"/>
    </source>
</evidence>
<keyword evidence="3" id="KW-1185">Reference proteome</keyword>